<feature type="transmembrane region" description="Helical" evidence="2">
    <location>
        <begin position="7"/>
        <end position="26"/>
    </location>
</feature>
<evidence type="ECO:0000256" key="2">
    <source>
        <dbReference type="SAM" id="Phobius"/>
    </source>
</evidence>
<reference evidence="3" key="1">
    <citation type="submission" date="2022-03" db="EMBL/GenBank/DDBJ databases">
        <authorList>
            <person name="Woo C.Y."/>
        </authorList>
    </citation>
    <scope>NUCLEOTIDE SEQUENCE</scope>
    <source>
        <strain evidence="3">CYS-01</strain>
    </source>
</reference>
<keyword evidence="2" id="KW-0472">Membrane</keyword>
<feature type="transmembrane region" description="Helical" evidence="2">
    <location>
        <begin position="112"/>
        <end position="129"/>
    </location>
</feature>
<dbReference type="Proteomes" id="UP001165460">
    <property type="component" value="Unassembled WGS sequence"/>
</dbReference>
<sequence>MIELFRALALSLGIALLIGSLFNYWHGEPIYWVYYLVFILAAIVFLSFHPIWKIDEKYISRYLDNQFPQLEDSSALLLKEPNELGLLEGLQVAKIVQHLPLQQVFKPISSKIFIALAWLIAGAGVFMLLEHVPSLRSSSLKAEQAPKHKVSVEKVLPQVASYHLSIVPPTYTGNAPREQTQFTLKVETGAKVSWNIRTNKPVQSFYMIFNGEEKFKLNPTGANATEWSFSKQLDKQGFYQLELDGVKSDLYQIDIIPDFPVNIKILQPKPQTVIDVGMPTQIDLKALLSDDYGITEAFISATRASGKGESVSFTEKKINFNVSFKGAKSLTLNKHIDLKNLGMKPGDELYFFIQAKDNKGQQSRSDVYTVSIVDTAELMSMAGMTSGVNLVPEYFRSQRQIILDTEKLLAEKASIAVEEFKKRSNTLGIDQKLLRLKYGQFLGEENETEIGGDHDDHNDNDGHDHGKQDTQPEKFGDVQALMDKYAHKHDIAEDATFFEPEIKAQLKAVLNEMWSAELKLRTYAPEDALPFEYKALRLLKDLQQKSRVYVAKTTVKTAAIKPEKRLTGELKEITAPQQNLHYELKDHTKEELKLLLALLDLHKNGKPFSANDQALLQSGEKQIIIATASHPASYLPALKSLRRLSAQKLPALNDLNTVSNAIYNLIGTGTSLPQAQTKGLSKKLAEHYFNHLKGY</sequence>
<keyword evidence="2" id="KW-0812">Transmembrane</keyword>
<proteinExistence type="predicted"/>
<keyword evidence="4" id="KW-1185">Reference proteome</keyword>
<name>A0ABS9ZZ98_9SPHI</name>
<comment type="caution">
    <text evidence="3">The sequence shown here is derived from an EMBL/GenBank/DDBJ whole genome shotgun (WGS) entry which is preliminary data.</text>
</comment>
<protein>
    <submittedName>
        <fullName evidence="3">DUF4175 domain-containing protein</fullName>
    </submittedName>
</protein>
<dbReference type="RefSeq" id="WP_243362895.1">
    <property type="nucleotide sequence ID" value="NZ_JALGBH010000002.1"/>
</dbReference>
<evidence type="ECO:0000256" key="1">
    <source>
        <dbReference type="SAM" id="MobiDB-lite"/>
    </source>
</evidence>
<gene>
    <name evidence="3" type="ORF">MMF97_13040</name>
</gene>
<feature type="transmembrane region" description="Helical" evidence="2">
    <location>
        <begin position="32"/>
        <end position="52"/>
    </location>
</feature>
<accession>A0ABS9ZZ98</accession>
<dbReference type="EMBL" id="JALGBH010000002">
    <property type="protein sequence ID" value="MCJ0743641.1"/>
    <property type="molecule type" value="Genomic_DNA"/>
</dbReference>
<feature type="region of interest" description="Disordered" evidence="1">
    <location>
        <begin position="447"/>
        <end position="472"/>
    </location>
</feature>
<keyword evidence="2" id="KW-1133">Transmembrane helix</keyword>
<evidence type="ECO:0000313" key="3">
    <source>
        <dbReference type="EMBL" id="MCJ0743641.1"/>
    </source>
</evidence>
<feature type="compositionally biased region" description="Basic and acidic residues" evidence="1">
    <location>
        <begin position="451"/>
        <end position="472"/>
    </location>
</feature>
<organism evidence="3 4">
    <name type="scientific">Pedobacter montanisoli</name>
    <dbReference type="NCBI Taxonomy" id="2923277"/>
    <lineage>
        <taxon>Bacteria</taxon>
        <taxon>Pseudomonadati</taxon>
        <taxon>Bacteroidota</taxon>
        <taxon>Sphingobacteriia</taxon>
        <taxon>Sphingobacteriales</taxon>
        <taxon>Sphingobacteriaceae</taxon>
        <taxon>Pedobacter</taxon>
    </lineage>
</organism>
<evidence type="ECO:0000313" key="4">
    <source>
        <dbReference type="Proteomes" id="UP001165460"/>
    </source>
</evidence>